<comment type="caution">
    <text evidence="1">The sequence shown here is derived from an EMBL/GenBank/DDBJ whole genome shotgun (WGS) entry which is preliminary data.</text>
</comment>
<reference evidence="1 2" key="1">
    <citation type="submission" date="2024-11" db="EMBL/GenBank/DDBJ databases">
        <authorList>
            <person name="Heng Y.C."/>
            <person name="Lim A.C.H."/>
            <person name="Lee J.K.Y."/>
            <person name="Kittelmann S."/>
        </authorList>
    </citation>
    <scope>NUCLEOTIDE SEQUENCE [LARGE SCALE GENOMIC DNA]</scope>
    <source>
        <strain evidence="1 2">WILCCON 0114</strain>
    </source>
</reference>
<organism evidence="1 2">
    <name type="scientific">Clostridium neuense</name>
    <dbReference type="NCBI Taxonomy" id="1728934"/>
    <lineage>
        <taxon>Bacteria</taxon>
        <taxon>Bacillati</taxon>
        <taxon>Bacillota</taxon>
        <taxon>Clostridia</taxon>
        <taxon>Eubacteriales</taxon>
        <taxon>Clostridiaceae</taxon>
        <taxon>Clostridium</taxon>
    </lineage>
</organism>
<protein>
    <recommendedName>
        <fullName evidence="3">Tail fiber protein</fullName>
    </recommendedName>
</protein>
<proteinExistence type="predicted"/>
<evidence type="ECO:0008006" key="3">
    <source>
        <dbReference type="Google" id="ProtNLM"/>
    </source>
</evidence>
<dbReference type="RefSeq" id="WP_406785533.1">
    <property type="nucleotide sequence ID" value="NZ_JBJIAA010000001.1"/>
</dbReference>
<evidence type="ECO:0000313" key="1">
    <source>
        <dbReference type="EMBL" id="MFL0248854.1"/>
    </source>
</evidence>
<gene>
    <name evidence="1" type="ORF">ACJDT4_00345</name>
</gene>
<name>A0ABW8T8I5_9CLOT</name>
<keyword evidence="2" id="KW-1185">Reference proteome</keyword>
<dbReference type="Proteomes" id="UP001623592">
    <property type="component" value="Unassembled WGS sequence"/>
</dbReference>
<evidence type="ECO:0000313" key="2">
    <source>
        <dbReference type="Proteomes" id="UP001623592"/>
    </source>
</evidence>
<sequence>MAYPQNMDNFTNKLNKLDDNTYVIEETAALKEGVYEGELQHDNVSLTSINVYTGSKLTGTKVKDVIVSTPSAAPWKRNIKIFSEVSPVYITYETTGDTVEADDINKVQDGLVNIENEVERYKGANDLRVSNIEGSKAEKTYVDIELLTKADKSDTYTKEETDGRIQNIIGTAPSNLDTLQELAKALDNDANYASTVTTELAQKVDKVTGKQLSTEDYTTAEKAKLAGVQDNANNYVHPTSHPAAMITEDSTHRWTTDDEKTLWNTVSSKADSNHTHDGRYYTEAESNSKFATKDDLNKVGGLAGVTWNYLKGVK</sequence>
<dbReference type="EMBL" id="JBJIAA010000001">
    <property type="protein sequence ID" value="MFL0248854.1"/>
    <property type="molecule type" value="Genomic_DNA"/>
</dbReference>
<accession>A0ABW8T8I5</accession>